<dbReference type="AlphaFoldDB" id="A0A7S4KQC6"/>
<protein>
    <recommendedName>
        <fullName evidence="6">Glycosyl transferase 64 domain-containing protein</fullName>
    </recommendedName>
</protein>
<gene>
    <name evidence="7" type="ORF">GTHE00462_LOCUS16608</name>
</gene>
<reference evidence="7" key="1">
    <citation type="submission" date="2021-01" db="EMBL/GenBank/DDBJ databases">
        <authorList>
            <person name="Corre E."/>
            <person name="Pelletier E."/>
            <person name="Niang G."/>
            <person name="Scheremetjew M."/>
            <person name="Finn R."/>
            <person name="Kale V."/>
            <person name="Holt S."/>
            <person name="Cochrane G."/>
            <person name="Meng A."/>
            <person name="Brown T."/>
            <person name="Cohen L."/>
        </authorList>
    </citation>
    <scope>NUCLEOTIDE SEQUENCE</scope>
    <source>
        <strain evidence="7">CCMP 2712</strain>
    </source>
</reference>
<dbReference type="InterPro" id="IPR015338">
    <property type="entry name" value="GT64_dom"/>
</dbReference>
<accession>A0A7S4KQC6</accession>
<dbReference type="InterPro" id="IPR029044">
    <property type="entry name" value="Nucleotide-diphossugar_trans"/>
</dbReference>
<dbReference type="GO" id="GO:0016020">
    <property type="term" value="C:membrane"/>
    <property type="evidence" value="ECO:0007669"/>
    <property type="project" value="UniProtKB-SubCell"/>
</dbReference>
<organism evidence="7">
    <name type="scientific">Guillardia theta</name>
    <name type="common">Cryptophyte</name>
    <name type="synonym">Cryptomonas phi</name>
    <dbReference type="NCBI Taxonomy" id="55529"/>
    <lineage>
        <taxon>Eukaryota</taxon>
        <taxon>Cryptophyceae</taxon>
        <taxon>Pyrenomonadales</taxon>
        <taxon>Geminigeraceae</taxon>
        <taxon>Guillardia</taxon>
    </lineage>
</organism>
<dbReference type="PANTHER" id="PTHR48261">
    <property type="entry name" value="ACETYLGLUCOSAMINYLTRANSFERASE"/>
    <property type="match status" value="1"/>
</dbReference>
<name>A0A7S4KQC6_GUITH</name>
<evidence type="ECO:0000256" key="4">
    <source>
        <dbReference type="ARBA" id="ARBA00023157"/>
    </source>
</evidence>
<keyword evidence="3" id="KW-0472">Membrane</keyword>
<dbReference type="EMBL" id="HBKN01021143">
    <property type="protein sequence ID" value="CAE2302194.1"/>
    <property type="molecule type" value="Transcribed_RNA"/>
</dbReference>
<evidence type="ECO:0000256" key="2">
    <source>
        <dbReference type="ARBA" id="ARBA00022679"/>
    </source>
</evidence>
<dbReference type="Gene3D" id="3.90.550.10">
    <property type="entry name" value="Spore Coat Polysaccharide Biosynthesis Protein SpsA, Chain A"/>
    <property type="match status" value="1"/>
</dbReference>
<dbReference type="GO" id="GO:0016757">
    <property type="term" value="F:glycosyltransferase activity"/>
    <property type="evidence" value="ECO:0007669"/>
    <property type="project" value="InterPro"/>
</dbReference>
<sequence>MSPSRRFLLLWLIAALNVSLGQVSVVISSFKQKRCLGWQIELFLACPIVTHIHVNWFEPNGPAPNNTSKISYDVLPDRISFRFFPRKFKTQAVFTTDVDVFTSCSALKFAYEIWMRNKMGVIAFHPRNLRTNGTEIWDEGYYHPYRHNTAYVTKGAVMHRKLFKFFFSREYEAARNLVDKHVTGEDMLFSFMMEIDPRVHGVQIACLEWKHACHVDCIQNSVLPLGLRTHSFRVSVLRQLFEMFGNPFIEYSGKEQYVWASDRDAEAASPVCRSINKVYGPNTPPCKEFCRNNPVCPEHST</sequence>
<keyword evidence="2" id="KW-0808">Transferase</keyword>
<proteinExistence type="predicted"/>
<dbReference type="PANTHER" id="PTHR48261:SF2">
    <property type="entry name" value="ACETYLGLUCOSAMINYLTRANSFERASE"/>
    <property type="match status" value="1"/>
</dbReference>
<dbReference type="InterPro" id="IPR004263">
    <property type="entry name" value="Exostosin"/>
</dbReference>
<feature type="domain" description="Glycosyl transferase 64" evidence="6">
    <location>
        <begin position="24"/>
        <end position="204"/>
    </location>
</feature>
<keyword evidence="5" id="KW-0732">Signal</keyword>
<dbReference type="Pfam" id="PF09258">
    <property type="entry name" value="Glyco_transf_64"/>
    <property type="match status" value="1"/>
</dbReference>
<feature type="signal peptide" evidence="5">
    <location>
        <begin position="1"/>
        <end position="21"/>
    </location>
</feature>
<feature type="chain" id="PRO_5031543514" description="Glycosyl transferase 64 domain-containing protein" evidence="5">
    <location>
        <begin position="22"/>
        <end position="301"/>
    </location>
</feature>
<evidence type="ECO:0000259" key="6">
    <source>
        <dbReference type="Pfam" id="PF09258"/>
    </source>
</evidence>
<evidence type="ECO:0000313" key="7">
    <source>
        <dbReference type="EMBL" id="CAE2302194.1"/>
    </source>
</evidence>
<keyword evidence="4" id="KW-1015">Disulfide bond</keyword>
<comment type="subcellular location">
    <subcellularLocation>
        <location evidence="1">Membrane</location>
    </subcellularLocation>
</comment>
<evidence type="ECO:0000256" key="3">
    <source>
        <dbReference type="ARBA" id="ARBA00023136"/>
    </source>
</evidence>
<evidence type="ECO:0000256" key="5">
    <source>
        <dbReference type="SAM" id="SignalP"/>
    </source>
</evidence>
<evidence type="ECO:0000256" key="1">
    <source>
        <dbReference type="ARBA" id="ARBA00004370"/>
    </source>
</evidence>